<comment type="caution">
    <text evidence="2">The sequence shown here is derived from an EMBL/GenBank/DDBJ whole genome shotgun (WGS) entry which is preliminary data.</text>
</comment>
<organism evidence="2 3">
    <name type="scientific">Comamonas testosteroni (strain DSM 14576 / KF-1)</name>
    <name type="common">Pseudomonas testosteroni</name>
    <dbReference type="NCBI Taxonomy" id="399795"/>
    <lineage>
        <taxon>Bacteria</taxon>
        <taxon>Pseudomonadati</taxon>
        <taxon>Pseudomonadota</taxon>
        <taxon>Betaproteobacteria</taxon>
        <taxon>Burkholderiales</taxon>
        <taxon>Comamonadaceae</taxon>
        <taxon>Comamonas</taxon>
    </lineage>
</organism>
<name>B7X4C3_COMTK</name>
<dbReference type="NCBIfam" id="TIGR00199">
    <property type="entry name" value="PncC_domain"/>
    <property type="match status" value="1"/>
</dbReference>
<feature type="domain" description="CinA C-terminal" evidence="1">
    <location>
        <begin position="9"/>
        <end position="160"/>
    </location>
</feature>
<evidence type="ECO:0000313" key="3">
    <source>
        <dbReference type="Proteomes" id="UP000003039"/>
    </source>
</evidence>
<accession>B7X4C3</accession>
<dbReference type="Proteomes" id="UP000003039">
    <property type="component" value="Unassembled WGS sequence"/>
</dbReference>
<dbReference type="RefSeq" id="WP_003060731.1">
    <property type="nucleotide sequence ID" value="NZ_AAUJ02000001.1"/>
</dbReference>
<sequence length="173" mass="18089">MSKQEANIEELVQQLAARLTEKGWMLATAESCTGGMIAAACTDLAGSSQWFERGFVTYSNEAKTEMLGVPAELIARHGAVSEEVVRAMAEGALRHSCAQVSIAVTGVAGPSGGSAEKPVGTVWVGWGVHNTIHSQLLELSGSRTSIRLASTSHSLQHLLSAIIPPAPHGAQCN</sequence>
<dbReference type="InterPro" id="IPR008136">
    <property type="entry name" value="CinA_C"/>
</dbReference>
<dbReference type="AlphaFoldDB" id="B7X4C3"/>
<dbReference type="EMBL" id="AAUJ02000001">
    <property type="protein sequence ID" value="EED70473.1"/>
    <property type="molecule type" value="Genomic_DNA"/>
</dbReference>
<dbReference type="OrthoDB" id="9801454at2"/>
<evidence type="ECO:0000259" key="1">
    <source>
        <dbReference type="Pfam" id="PF02464"/>
    </source>
</evidence>
<protein>
    <submittedName>
        <fullName evidence="2">CinA domain protein</fullName>
    </submittedName>
</protein>
<dbReference type="eggNOG" id="COG1546">
    <property type="taxonomic scope" value="Bacteria"/>
</dbReference>
<dbReference type="InterPro" id="IPR036653">
    <property type="entry name" value="CinA-like_C"/>
</dbReference>
<reference evidence="2 3" key="1">
    <citation type="journal article" date="2004" name="Appl. Environ. Microbiol.">
        <title>Mineralization of individual congeners of linear alkylbenzenesulfonate by defined pairs of heterotrophic bacteria.</title>
        <authorList>
            <person name="Schleheck D."/>
            <person name="Knepper T.P."/>
            <person name="Fischer K."/>
            <person name="Cook A.M."/>
        </authorList>
    </citation>
    <scope>NUCLEOTIDE SEQUENCE [LARGE SCALE GENOMIC DNA]</scope>
    <source>
        <strain evidence="3">DSM 14576 / KF-1</strain>
    </source>
</reference>
<dbReference type="Gene3D" id="3.90.950.20">
    <property type="entry name" value="CinA-like"/>
    <property type="match status" value="1"/>
</dbReference>
<proteinExistence type="predicted"/>
<dbReference type="Pfam" id="PF02464">
    <property type="entry name" value="CinA"/>
    <property type="match status" value="1"/>
</dbReference>
<gene>
    <name evidence="2" type="ORF">CtesDRAFT_PD5421</name>
</gene>
<dbReference type="SUPFAM" id="SSF142433">
    <property type="entry name" value="CinA-like"/>
    <property type="match status" value="1"/>
</dbReference>
<evidence type="ECO:0000313" key="2">
    <source>
        <dbReference type="EMBL" id="EED70473.1"/>
    </source>
</evidence>